<dbReference type="Proteomes" id="UP000077684">
    <property type="component" value="Unassembled WGS sequence"/>
</dbReference>
<sequence>MFPIRADIFATNFISSSRLLSPNSTGYLSSRKCRFIFTDRRLVVGTFLKRPSKMELGYSACLSTTPTRVKNKFPSNTPRIEGVGSVKNSVLQGYTARIKAK</sequence>
<keyword evidence="2" id="KW-1185">Reference proteome</keyword>
<organism evidence="1 2">
    <name type="scientific">Tilletia controversa</name>
    <name type="common">dwarf bunt fungus</name>
    <dbReference type="NCBI Taxonomy" id="13291"/>
    <lineage>
        <taxon>Eukaryota</taxon>
        <taxon>Fungi</taxon>
        <taxon>Dikarya</taxon>
        <taxon>Basidiomycota</taxon>
        <taxon>Ustilaginomycotina</taxon>
        <taxon>Exobasidiomycetes</taxon>
        <taxon>Tilletiales</taxon>
        <taxon>Tilletiaceae</taxon>
        <taxon>Tilletia</taxon>
    </lineage>
</organism>
<evidence type="ECO:0000313" key="1">
    <source>
        <dbReference type="EMBL" id="KAE8238897.1"/>
    </source>
</evidence>
<reference evidence="1" key="1">
    <citation type="submission" date="2016-04" db="EMBL/GenBank/DDBJ databases">
        <authorList>
            <person name="Nguyen H.D."/>
            <person name="Samba Siva P."/>
            <person name="Cullis J."/>
            <person name="Levesque C.A."/>
            <person name="Hambleton S."/>
        </authorList>
    </citation>
    <scope>NUCLEOTIDE SEQUENCE</scope>
    <source>
        <strain evidence="1">DAOMC 236426</strain>
    </source>
</reference>
<comment type="caution">
    <text evidence="1">The sequence shown here is derived from an EMBL/GenBank/DDBJ whole genome shotgun (WGS) entry which is preliminary data.</text>
</comment>
<protein>
    <submittedName>
        <fullName evidence="1">Uncharacterized protein</fullName>
    </submittedName>
</protein>
<accession>A0A8X7MK90</accession>
<dbReference type="AlphaFoldDB" id="A0A8X7MK90"/>
<evidence type="ECO:0000313" key="2">
    <source>
        <dbReference type="Proteomes" id="UP000077684"/>
    </source>
</evidence>
<proteinExistence type="predicted"/>
<dbReference type="EMBL" id="LWDE02001952">
    <property type="protein sequence ID" value="KAE8238897.1"/>
    <property type="molecule type" value="Genomic_DNA"/>
</dbReference>
<name>A0A8X7MK90_9BASI</name>
<reference evidence="1" key="2">
    <citation type="journal article" date="2019" name="IMA Fungus">
        <title>Genome sequencing and comparison of five Tilletia species to identify candidate genes for the detection of regulated species infecting wheat.</title>
        <authorList>
            <person name="Nguyen H.D.T."/>
            <person name="Sultana T."/>
            <person name="Kesanakurti P."/>
            <person name="Hambleton S."/>
        </authorList>
    </citation>
    <scope>NUCLEOTIDE SEQUENCE</scope>
    <source>
        <strain evidence="1">DAOMC 236426</strain>
    </source>
</reference>
<gene>
    <name evidence="1" type="ORF">A4X06_0g8588</name>
</gene>